<organism evidence="1 2">
    <name type="scientific">Microbacterium esteraromaticum</name>
    <dbReference type="NCBI Taxonomy" id="57043"/>
    <lineage>
        <taxon>Bacteria</taxon>
        <taxon>Bacillati</taxon>
        <taxon>Actinomycetota</taxon>
        <taxon>Actinomycetes</taxon>
        <taxon>Micrococcales</taxon>
        <taxon>Microbacteriaceae</taxon>
        <taxon>Microbacterium</taxon>
    </lineage>
</organism>
<protein>
    <submittedName>
        <fullName evidence="1">Uncharacterized protein</fullName>
    </submittedName>
</protein>
<gene>
    <name evidence="1" type="ORF">FVO59_07495</name>
</gene>
<name>A0A7D8AJF4_9MICO</name>
<dbReference type="EMBL" id="CP043732">
    <property type="protein sequence ID" value="QMU97086.1"/>
    <property type="molecule type" value="Genomic_DNA"/>
</dbReference>
<dbReference type="Proteomes" id="UP000515708">
    <property type="component" value="Chromosome"/>
</dbReference>
<dbReference type="RefSeq" id="WP_182256210.1">
    <property type="nucleotide sequence ID" value="NZ_CP043732.1"/>
</dbReference>
<dbReference type="AlphaFoldDB" id="A0A7D8AJF4"/>
<evidence type="ECO:0000313" key="2">
    <source>
        <dbReference type="Proteomes" id="UP000515708"/>
    </source>
</evidence>
<evidence type="ECO:0000313" key="1">
    <source>
        <dbReference type="EMBL" id="QMU97086.1"/>
    </source>
</evidence>
<reference evidence="1 2" key="1">
    <citation type="journal article" date="2020" name="Front. Microbiol.">
        <title>Design of Bacterial Strain-Specific qPCR Assays Using NGS Data and Publicly Available Resources and Its Application to Track Biocontrol Strains.</title>
        <authorList>
            <person name="Hernandez I."/>
            <person name="Sant C."/>
            <person name="Martinez R."/>
            <person name="Fernandez C."/>
        </authorList>
    </citation>
    <scope>NUCLEOTIDE SEQUENCE [LARGE SCALE GENOMIC DNA]</scope>
    <source>
        <strain evidence="1 2">B24</strain>
    </source>
</reference>
<accession>A0A7D8AJF4</accession>
<sequence length="101" mass="11288">MDVLLDRARLRDARDTLKTAKSDFDDAASINDALEDAIGNPQGKSKLRDRVGWFEANWSGNRDDLKESIENVYKRLDGIIDGWDEWEAEASASLEGKEGSS</sequence>
<proteinExistence type="predicted"/>